<dbReference type="RefSeq" id="WP_027852096.1">
    <property type="nucleotide sequence ID" value="NZ_BSOR01000015.1"/>
</dbReference>
<evidence type="ECO:0008006" key="3">
    <source>
        <dbReference type="Google" id="ProtNLM"/>
    </source>
</evidence>
<protein>
    <recommendedName>
        <fullName evidence="3">DUF501 domain-containing protein</fullName>
    </recommendedName>
</protein>
<dbReference type="InterPro" id="IPR007511">
    <property type="entry name" value="DUF501"/>
</dbReference>
<dbReference type="PANTHER" id="PTHR37163:SF1">
    <property type="entry name" value="DUF501 DOMAIN-CONTAINING PROTEIN"/>
    <property type="match status" value="1"/>
</dbReference>
<accession>A0ABQ5ZV59</accession>
<dbReference type="PANTHER" id="PTHR37163">
    <property type="entry name" value="CONSERVED PROTEIN"/>
    <property type="match status" value="1"/>
</dbReference>
<sequence length="173" mass="19551">MFQRVALKPTPEERIFIADELGKEPLGMELITAIDSQGRPLALQVAALVKGKPFPTFYWLSSRFLVKELSHLEAAGLIKELEERLKDDPVLMAEYQKSHEDYVARRWAAMSDATRAEVENLGFTEVFSKRGVGGIENWQQIRCLHTQYAHHLSSGNAIGRLLDEEYGIANLLP</sequence>
<evidence type="ECO:0000313" key="1">
    <source>
        <dbReference type="EMBL" id="GLR63326.1"/>
    </source>
</evidence>
<name>A0ABQ5ZV59_9GAMM</name>
<dbReference type="Pfam" id="PF04417">
    <property type="entry name" value="DUF501"/>
    <property type="match status" value="1"/>
</dbReference>
<keyword evidence="2" id="KW-1185">Reference proteome</keyword>
<reference evidence="2" key="1">
    <citation type="journal article" date="2019" name="Int. J. Syst. Evol. Microbiol.">
        <title>The Global Catalogue of Microorganisms (GCM) 10K type strain sequencing project: providing services to taxonomists for standard genome sequencing and annotation.</title>
        <authorList>
            <consortium name="The Broad Institute Genomics Platform"/>
            <consortium name="The Broad Institute Genome Sequencing Center for Infectious Disease"/>
            <person name="Wu L."/>
            <person name="Ma J."/>
        </authorList>
    </citation>
    <scope>NUCLEOTIDE SEQUENCE [LARGE SCALE GENOMIC DNA]</scope>
    <source>
        <strain evidence="2">NBRC 100033</strain>
    </source>
</reference>
<evidence type="ECO:0000313" key="2">
    <source>
        <dbReference type="Proteomes" id="UP001156682"/>
    </source>
</evidence>
<dbReference type="EMBL" id="BSOR01000015">
    <property type="protein sequence ID" value="GLR63326.1"/>
    <property type="molecule type" value="Genomic_DNA"/>
</dbReference>
<gene>
    <name evidence="1" type="ORF">GCM10007878_07610</name>
</gene>
<comment type="caution">
    <text evidence="1">The sequence shown here is derived from an EMBL/GenBank/DDBJ whole genome shotgun (WGS) entry which is preliminary data.</text>
</comment>
<proteinExistence type="predicted"/>
<dbReference type="Proteomes" id="UP001156682">
    <property type="component" value="Unassembled WGS sequence"/>
</dbReference>
<organism evidence="1 2">
    <name type="scientific">Marinospirillum insulare</name>
    <dbReference type="NCBI Taxonomy" id="217169"/>
    <lineage>
        <taxon>Bacteria</taxon>
        <taxon>Pseudomonadati</taxon>
        <taxon>Pseudomonadota</taxon>
        <taxon>Gammaproteobacteria</taxon>
        <taxon>Oceanospirillales</taxon>
        <taxon>Oceanospirillaceae</taxon>
        <taxon>Marinospirillum</taxon>
    </lineage>
</organism>